<dbReference type="PANTHER" id="PTHR14021:SF15">
    <property type="entry name" value="IRON-SULFUR CLUSTER CO-CHAPERONE PROTEIN HSCB"/>
    <property type="match status" value="1"/>
</dbReference>
<dbReference type="PROSITE" id="PS50076">
    <property type="entry name" value="DNAJ_2"/>
    <property type="match status" value="1"/>
</dbReference>
<keyword evidence="2 4" id="KW-0143">Chaperone</keyword>
<dbReference type="Pfam" id="PF07743">
    <property type="entry name" value="HSCB_C"/>
    <property type="match status" value="1"/>
</dbReference>
<name>A0ABU0YH70_9PROT</name>
<comment type="similarity">
    <text evidence="1 4">Belongs to the HscB family.</text>
</comment>
<evidence type="ECO:0000313" key="6">
    <source>
        <dbReference type="EMBL" id="MDQ7247070.1"/>
    </source>
</evidence>
<dbReference type="SUPFAM" id="SSF47144">
    <property type="entry name" value="HSC20 (HSCB), C-terminal oligomerisation domain"/>
    <property type="match status" value="1"/>
</dbReference>
<dbReference type="NCBIfam" id="TIGR00714">
    <property type="entry name" value="hscB"/>
    <property type="match status" value="1"/>
</dbReference>
<dbReference type="Proteomes" id="UP001230156">
    <property type="component" value="Unassembled WGS sequence"/>
</dbReference>
<evidence type="ECO:0000259" key="5">
    <source>
        <dbReference type="PROSITE" id="PS50076"/>
    </source>
</evidence>
<proteinExistence type="inferred from homology"/>
<evidence type="ECO:0000313" key="7">
    <source>
        <dbReference type="Proteomes" id="UP001230156"/>
    </source>
</evidence>
<evidence type="ECO:0000256" key="3">
    <source>
        <dbReference type="ARBA" id="ARBA00025596"/>
    </source>
</evidence>
<dbReference type="EMBL" id="JAUYVI010000002">
    <property type="protein sequence ID" value="MDQ7247070.1"/>
    <property type="molecule type" value="Genomic_DNA"/>
</dbReference>
<dbReference type="PANTHER" id="PTHR14021">
    <property type="entry name" value="IRON-SULFUR CLUSTER CO-CHAPERONE PROTEIN HSCB"/>
    <property type="match status" value="1"/>
</dbReference>
<gene>
    <name evidence="4 6" type="primary">hscB</name>
    <name evidence="6" type="ORF">Q8A70_05315</name>
</gene>
<sequence length="216" mass="23998">MSQSENERFNQSPEAGAVAPCWSCKQPVAARALFCHSCGAVQAPGQLDHFARLGVAPGFDLDLDRLEKQYLGFQRAMHPDRFVTKTAKERAIAEQQAVSMNEAYETLKDPLRRAAYLLERAGTTAAVDKDQTVHDPELLMEAMEAREQLSEVATIDDLEKLQVEAGAKAIDLISQLSKAFAADDLDAANRAATRMKYWRKFLEESRARRAALEDAL</sequence>
<keyword evidence="7" id="KW-1185">Reference proteome</keyword>
<dbReference type="Gene3D" id="1.20.1280.20">
    <property type="entry name" value="HscB, C-terminal domain"/>
    <property type="match status" value="1"/>
</dbReference>
<accession>A0ABU0YH70</accession>
<dbReference type="InterPro" id="IPR036869">
    <property type="entry name" value="J_dom_sf"/>
</dbReference>
<feature type="domain" description="J" evidence="5">
    <location>
        <begin position="48"/>
        <end position="120"/>
    </location>
</feature>
<comment type="caution">
    <text evidence="6">The sequence shown here is derived from an EMBL/GenBank/DDBJ whole genome shotgun (WGS) entry which is preliminary data.</text>
</comment>
<evidence type="ECO:0000256" key="4">
    <source>
        <dbReference type="HAMAP-Rule" id="MF_00682"/>
    </source>
</evidence>
<dbReference type="CDD" id="cd06257">
    <property type="entry name" value="DnaJ"/>
    <property type="match status" value="1"/>
</dbReference>
<dbReference type="InterPro" id="IPR004640">
    <property type="entry name" value="HscB"/>
</dbReference>
<reference evidence="7" key="1">
    <citation type="submission" date="2023-08" db="EMBL/GenBank/DDBJ databases">
        <title>Rhodospirillaceae gen. nov., a novel taxon isolated from the Yangtze River Yuezi River estuary sludge.</title>
        <authorList>
            <person name="Ruan L."/>
        </authorList>
    </citation>
    <scope>NUCLEOTIDE SEQUENCE [LARGE SCALE GENOMIC DNA]</scope>
    <source>
        <strain evidence="7">R-7</strain>
    </source>
</reference>
<dbReference type="InterPro" id="IPR036386">
    <property type="entry name" value="HscB_C_sf"/>
</dbReference>
<dbReference type="HAMAP" id="MF_00682">
    <property type="entry name" value="HscB"/>
    <property type="match status" value="1"/>
</dbReference>
<comment type="function">
    <text evidence="3 4">Co-chaperone involved in the maturation of iron-sulfur cluster-containing proteins. Seems to help targeting proteins to be folded toward HscA.</text>
</comment>
<protein>
    <recommendedName>
        <fullName evidence="4">Co-chaperone protein HscB homolog</fullName>
    </recommendedName>
</protein>
<organism evidence="6 7">
    <name type="scientific">Dongia sedimenti</name>
    <dbReference type="NCBI Taxonomy" id="3064282"/>
    <lineage>
        <taxon>Bacteria</taxon>
        <taxon>Pseudomonadati</taxon>
        <taxon>Pseudomonadota</taxon>
        <taxon>Alphaproteobacteria</taxon>
        <taxon>Rhodospirillales</taxon>
        <taxon>Dongiaceae</taxon>
        <taxon>Dongia</taxon>
    </lineage>
</organism>
<dbReference type="Gene3D" id="1.10.287.110">
    <property type="entry name" value="DnaJ domain"/>
    <property type="match status" value="1"/>
</dbReference>
<dbReference type="SMART" id="SM00271">
    <property type="entry name" value="DnaJ"/>
    <property type="match status" value="1"/>
</dbReference>
<dbReference type="RefSeq" id="WP_379954479.1">
    <property type="nucleotide sequence ID" value="NZ_JAUYVI010000002.1"/>
</dbReference>
<dbReference type="Pfam" id="PF00226">
    <property type="entry name" value="DnaJ"/>
    <property type="match status" value="1"/>
</dbReference>
<evidence type="ECO:0000256" key="1">
    <source>
        <dbReference type="ARBA" id="ARBA00010476"/>
    </source>
</evidence>
<dbReference type="InterPro" id="IPR001623">
    <property type="entry name" value="DnaJ_domain"/>
</dbReference>
<dbReference type="SUPFAM" id="SSF46565">
    <property type="entry name" value="Chaperone J-domain"/>
    <property type="match status" value="1"/>
</dbReference>
<evidence type="ECO:0000256" key="2">
    <source>
        <dbReference type="ARBA" id="ARBA00023186"/>
    </source>
</evidence>
<comment type="subunit">
    <text evidence="4">Interacts with HscA and stimulates its ATPase activity.</text>
</comment>
<dbReference type="InterPro" id="IPR009073">
    <property type="entry name" value="HscB_oligo_C"/>
</dbReference>